<evidence type="ECO:0000313" key="1">
    <source>
        <dbReference type="WBParaSite" id="TTAC_0000830601-mRNA-1"/>
    </source>
</evidence>
<sequence length="44" mass="4804">MGRTNCRGERYQLSSSLTRVALIATVADSSTRASSSLSCFFLLF</sequence>
<organism evidence="1">
    <name type="scientific">Hydatigena taeniaeformis</name>
    <name type="common">Feline tapeworm</name>
    <name type="synonym">Taenia taeniaeformis</name>
    <dbReference type="NCBI Taxonomy" id="6205"/>
    <lineage>
        <taxon>Eukaryota</taxon>
        <taxon>Metazoa</taxon>
        <taxon>Spiralia</taxon>
        <taxon>Lophotrochozoa</taxon>
        <taxon>Platyhelminthes</taxon>
        <taxon>Cestoda</taxon>
        <taxon>Eucestoda</taxon>
        <taxon>Cyclophyllidea</taxon>
        <taxon>Taeniidae</taxon>
        <taxon>Hydatigera</taxon>
    </lineage>
</organism>
<reference evidence="1" key="1">
    <citation type="submission" date="2017-02" db="UniProtKB">
        <authorList>
            <consortium name="WormBaseParasite"/>
        </authorList>
    </citation>
    <scope>IDENTIFICATION</scope>
</reference>
<protein>
    <submittedName>
        <fullName evidence="1">Uncharacterized protein</fullName>
    </submittedName>
</protein>
<accession>A0A0R3X4G7</accession>
<proteinExistence type="predicted"/>
<dbReference type="AlphaFoldDB" id="A0A0R3X4G7"/>
<dbReference type="WBParaSite" id="TTAC_0000830601-mRNA-1">
    <property type="protein sequence ID" value="TTAC_0000830601-mRNA-1"/>
    <property type="gene ID" value="TTAC_0000830601"/>
</dbReference>
<name>A0A0R3X4G7_HYDTA</name>